<sequence>MVRNENPQVSVVVPVLNAAENLPTLLGALQQQTFPCDRWELIVVDNGSTDGSREILSEWARRWECMRVLDEKRRGPSAARNAGVRAARARILAFIDSDCVPAPAWLEELVRELDDRTVWAVGGLLVSAAPVSLTEAFAARQAILNQEDFFKELPYKPPFLLTANFAVRRAVFERVGYFDEALRVGEDADFCWRILKAGGKLALAHRAIAAHRHRSNIRSFARQMFLYGVGSTATFLRHRDLVERNVWIDWRSYAKLGKACVKAVLYPFIKRDYYMRREGALEVIRYSCFLAGRIVGSIRHKVICV</sequence>
<dbReference type="InterPro" id="IPR001173">
    <property type="entry name" value="Glyco_trans_2-like"/>
</dbReference>
<dbReference type="AlphaFoldDB" id="A0A2Z4Y5X2"/>
<dbReference type="EMBL" id="CP030759">
    <property type="protein sequence ID" value="AXA36570.1"/>
    <property type="molecule type" value="Genomic_DNA"/>
</dbReference>
<gene>
    <name evidence="2" type="ORF">BRCON_1793</name>
</gene>
<dbReference type="PANTHER" id="PTHR43685:SF3">
    <property type="entry name" value="SLR2126 PROTEIN"/>
    <property type="match status" value="1"/>
</dbReference>
<evidence type="ECO:0000313" key="3">
    <source>
        <dbReference type="Proteomes" id="UP000262583"/>
    </source>
</evidence>
<dbReference type="Gene3D" id="3.90.550.10">
    <property type="entry name" value="Spore Coat Polysaccharide Biosynthesis Protein SpsA, Chain A"/>
    <property type="match status" value="1"/>
</dbReference>
<feature type="domain" description="Glycosyltransferase 2-like" evidence="1">
    <location>
        <begin position="10"/>
        <end position="175"/>
    </location>
</feature>
<dbReference type="Proteomes" id="UP000262583">
    <property type="component" value="Chromosome"/>
</dbReference>
<organism evidence="2 3">
    <name type="scientific">Sumerlaea chitinivorans</name>
    <dbReference type="NCBI Taxonomy" id="2250252"/>
    <lineage>
        <taxon>Bacteria</taxon>
        <taxon>Candidatus Sumerlaeota</taxon>
        <taxon>Candidatus Sumerlaeia</taxon>
        <taxon>Candidatus Sumerlaeales</taxon>
        <taxon>Candidatus Sumerlaeaceae</taxon>
        <taxon>Candidatus Sumerlaea</taxon>
    </lineage>
</organism>
<dbReference type="KEGG" id="schv:BRCON_1793"/>
<proteinExistence type="predicted"/>
<evidence type="ECO:0000313" key="2">
    <source>
        <dbReference type="EMBL" id="AXA36570.1"/>
    </source>
</evidence>
<evidence type="ECO:0000259" key="1">
    <source>
        <dbReference type="Pfam" id="PF00535"/>
    </source>
</evidence>
<dbReference type="SUPFAM" id="SSF53448">
    <property type="entry name" value="Nucleotide-diphospho-sugar transferases"/>
    <property type="match status" value="1"/>
</dbReference>
<keyword evidence="2" id="KW-0808">Transferase</keyword>
<protein>
    <submittedName>
        <fullName evidence="2">Putative glycosyl transferase</fullName>
    </submittedName>
</protein>
<accession>A0A2Z4Y5X2</accession>
<name>A0A2Z4Y5X2_SUMC1</name>
<dbReference type="PANTHER" id="PTHR43685">
    <property type="entry name" value="GLYCOSYLTRANSFERASE"/>
    <property type="match status" value="1"/>
</dbReference>
<reference evidence="2 3" key="1">
    <citation type="submission" date="2018-05" db="EMBL/GenBank/DDBJ databases">
        <title>A metagenomic window into the 2 km-deep terrestrial subsurface aquifer revealed taxonomically and functionally diverse microbial community comprising novel uncultured bacterial lineages.</title>
        <authorList>
            <person name="Kadnikov V.V."/>
            <person name="Mardanov A.V."/>
            <person name="Beletsky A.V."/>
            <person name="Banks D."/>
            <person name="Pimenov N.V."/>
            <person name="Frank Y.A."/>
            <person name="Karnachuk O.V."/>
            <person name="Ravin N.V."/>
        </authorList>
    </citation>
    <scope>NUCLEOTIDE SEQUENCE [LARGE SCALE GENOMIC DNA]</scope>
    <source>
        <strain evidence="2">BY</strain>
    </source>
</reference>
<dbReference type="InterPro" id="IPR029044">
    <property type="entry name" value="Nucleotide-diphossugar_trans"/>
</dbReference>
<dbReference type="InterPro" id="IPR050834">
    <property type="entry name" value="Glycosyltransf_2"/>
</dbReference>
<dbReference type="Pfam" id="PF00535">
    <property type="entry name" value="Glycos_transf_2"/>
    <property type="match status" value="1"/>
</dbReference>
<dbReference type="GO" id="GO:0016740">
    <property type="term" value="F:transferase activity"/>
    <property type="evidence" value="ECO:0007669"/>
    <property type="project" value="UniProtKB-KW"/>
</dbReference>